<keyword evidence="1" id="KW-0472">Membrane</keyword>
<sequence length="151" mass="17942">MIGFLLAITLFNTVAFTTNKRLTRNQIVHIWMFTIAFQGLVDLYVAGKYDGYWYFSQAIDWESILALTILIPPVNMMFLNGYPFGSSLCKRMLYVGCWTIGILLYEAIALLPEPWGYFHHVWWRLRYSLFVYPLLLIMVVCYYKWIRKIEK</sequence>
<keyword evidence="3" id="KW-1185">Reference proteome</keyword>
<feature type="transmembrane region" description="Helical" evidence="1">
    <location>
        <begin position="123"/>
        <end position="143"/>
    </location>
</feature>
<feature type="transmembrane region" description="Helical" evidence="1">
    <location>
        <begin position="92"/>
        <end position="111"/>
    </location>
</feature>
<organism evidence="2 3">
    <name type="scientific">Priestia endophytica DSM 13796</name>
    <dbReference type="NCBI Taxonomy" id="1121089"/>
    <lineage>
        <taxon>Bacteria</taxon>
        <taxon>Bacillati</taxon>
        <taxon>Bacillota</taxon>
        <taxon>Bacilli</taxon>
        <taxon>Bacillales</taxon>
        <taxon>Bacillaceae</taxon>
        <taxon>Priestia</taxon>
    </lineage>
</organism>
<keyword evidence="1" id="KW-1133">Transmembrane helix</keyword>
<proteinExistence type="predicted"/>
<evidence type="ECO:0000313" key="3">
    <source>
        <dbReference type="Proteomes" id="UP000182762"/>
    </source>
</evidence>
<evidence type="ECO:0000256" key="1">
    <source>
        <dbReference type="SAM" id="Phobius"/>
    </source>
</evidence>
<reference evidence="2 3" key="1">
    <citation type="submission" date="2016-10" db="EMBL/GenBank/DDBJ databases">
        <authorList>
            <person name="Varghese N."/>
            <person name="Submissions S."/>
        </authorList>
    </citation>
    <scope>NUCLEOTIDE SEQUENCE [LARGE SCALE GENOMIC DNA]</scope>
    <source>
        <strain evidence="2 3">DSM 13796</strain>
    </source>
</reference>
<feature type="transmembrane region" description="Helical" evidence="1">
    <location>
        <begin position="27"/>
        <end position="46"/>
    </location>
</feature>
<evidence type="ECO:0000313" key="2">
    <source>
        <dbReference type="EMBL" id="SFQ51478.1"/>
    </source>
</evidence>
<comment type="caution">
    <text evidence="2">The sequence shown here is derived from an EMBL/GenBank/DDBJ whole genome shotgun (WGS) entry which is preliminary data.</text>
</comment>
<keyword evidence="1" id="KW-0812">Transmembrane</keyword>
<protein>
    <recommendedName>
        <fullName evidence="4">Rod shape-determining protein MreD</fullName>
    </recommendedName>
</protein>
<dbReference type="EMBL" id="FOXX01000003">
    <property type="protein sequence ID" value="SFQ51478.1"/>
    <property type="molecule type" value="Genomic_DNA"/>
</dbReference>
<gene>
    <name evidence="2" type="ORF">SAMN02745910_01838</name>
</gene>
<name>A0A1I5Z4T9_9BACI</name>
<dbReference type="RefSeq" id="WP_061805222.1">
    <property type="nucleotide sequence ID" value="NZ_FOXX01000003.1"/>
</dbReference>
<dbReference type="Proteomes" id="UP000182762">
    <property type="component" value="Unassembled WGS sequence"/>
</dbReference>
<dbReference type="GeneID" id="93710526"/>
<accession>A0A1I5Z4T9</accession>
<evidence type="ECO:0008006" key="4">
    <source>
        <dbReference type="Google" id="ProtNLM"/>
    </source>
</evidence>